<organism evidence="1 2">
    <name type="scientific">Bacteroides coprosuis DSM 18011</name>
    <dbReference type="NCBI Taxonomy" id="679937"/>
    <lineage>
        <taxon>Bacteria</taxon>
        <taxon>Pseudomonadati</taxon>
        <taxon>Bacteroidota</taxon>
        <taxon>Bacteroidia</taxon>
        <taxon>Bacteroidales</taxon>
        <taxon>Bacteroidaceae</taxon>
        <taxon>Bacteroides</taxon>
    </lineage>
</organism>
<dbReference type="Proteomes" id="UP000018439">
    <property type="component" value="Chromosome"/>
</dbReference>
<evidence type="ECO:0000313" key="1">
    <source>
        <dbReference type="EMBL" id="EGJ72067.1"/>
    </source>
</evidence>
<accession>F3ZS46</accession>
<dbReference type="EMBL" id="CM001167">
    <property type="protein sequence ID" value="EGJ72067.1"/>
    <property type="molecule type" value="Genomic_DNA"/>
</dbReference>
<dbReference type="AlphaFoldDB" id="F3ZS46"/>
<dbReference type="HOGENOM" id="CLU_808103_0_0_10"/>
<reference evidence="1 2" key="1">
    <citation type="journal article" date="2011" name="Stand. Genomic Sci.">
        <title>Non-contiguous finished genome sequence of Bacteroides coprosuis type strain (PC139).</title>
        <authorList>
            <person name="Land M."/>
            <person name="Held B."/>
            <person name="Gronow S."/>
            <person name="Abt B."/>
            <person name="Lucas S."/>
            <person name="Del Rio T.G."/>
            <person name="Nolan M."/>
            <person name="Tice H."/>
            <person name="Cheng J.F."/>
            <person name="Pitluck S."/>
            <person name="Liolios K."/>
            <person name="Pagani I."/>
            <person name="Ivanova N."/>
            <person name="Mavromatis K."/>
            <person name="Mikhailova N."/>
            <person name="Pati A."/>
            <person name="Tapia R."/>
            <person name="Han C."/>
            <person name="Goodwin L."/>
            <person name="Chen A."/>
            <person name="Palaniappan K."/>
            <person name="Hauser L."/>
            <person name="Brambilla E.M."/>
            <person name="Rohde M."/>
            <person name="Goker M."/>
            <person name="Detter J.C."/>
            <person name="Woyke T."/>
            <person name="Bristow J."/>
            <person name="Eisen J.A."/>
            <person name="Markowitz V."/>
            <person name="Hugenholtz P."/>
            <person name="Kyrpides N.C."/>
            <person name="Klenk H.P."/>
            <person name="Lapidus A."/>
        </authorList>
    </citation>
    <scope>NUCLEOTIDE SEQUENCE</scope>
    <source>
        <strain evidence="1 2">DSM 18011</strain>
    </source>
</reference>
<sequence length="343" mass="39669">MKQYKFEQTFLEKIEQVNQELMKTPPSLIYKKQMHELASDLIETARTIQEEAGDLLHPYLLTNFLSDLAEGISDDNEISSDSMDIQTESHDCIGGDIEDAAMEHVFQIHQAMTADTGVPDTPHDCLEFYGQLEPHVTYIKVSKLASPDISEEDLEGMDFEDDFNLDFEEDFDVPGLNVINQNAMIVLQEGIQKVMALAKDKKQQKKLLTLCQEMYSLGDWILYLSDEDEYTEDIMKIRHIVQLICNEFFDEPITGVEWAKPKHNEEFDVFMEASIESKPELYIEAYPQGLFTKLMLFDYYNTKYALEIGQWLANLDEQNFDDYLDAYPKGLFSKVSKYLQNNS</sequence>
<keyword evidence="2" id="KW-1185">Reference proteome</keyword>
<evidence type="ECO:0000313" key="2">
    <source>
        <dbReference type="Proteomes" id="UP000018439"/>
    </source>
</evidence>
<gene>
    <name evidence="1" type="ORF">Bcop_1879</name>
</gene>
<proteinExistence type="predicted"/>
<name>F3ZS46_9BACE</name>
<protein>
    <submittedName>
        <fullName evidence="1">Uncharacterized protein</fullName>
    </submittedName>
</protein>